<sequence>MSLQDFFMDLLIVGAGSWFGNGTPNGVGSNQLLFNFLKDLS</sequence>
<gene>
    <name evidence="1" type="ORF">ABEU20_001543</name>
</gene>
<evidence type="ECO:0000313" key="1">
    <source>
        <dbReference type="EMBL" id="MFM1722982.1"/>
    </source>
</evidence>
<keyword evidence="2" id="KW-1185">Reference proteome</keyword>
<dbReference type="Proteomes" id="UP001629745">
    <property type="component" value="Unassembled WGS sequence"/>
</dbReference>
<organism evidence="1 2">
    <name type="scientific">Rhodococcus parequi</name>
    <dbReference type="NCBI Taxonomy" id="3137122"/>
    <lineage>
        <taxon>Bacteria</taxon>
        <taxon>Bacillati</taxon>
        <taxon>Actinomycetota</taxon>
        <taxon>Actinomycetes</taxon>
        <taxon>Mycobacteriales</taxon>
        <taxon>Nocardiaceae</taxon>
        <taxon>Rhodococcus</taxon>
    </lineage>
</organism>
<dbReference type="EMBL" id="JBDLNV010000002">
    <property type="protein sequence ID" value="MFM1722982.1"/>
    <property type="molecule type" value="Genomic_DNA"/>
</dbReference>
<protein>
    <submittedName>
        <fullName evidence="1">Uncharacterized protein</fullName>
    </submittedName>
</protein>
<name>A0ABW9FBS9_9NOCA</name>
<evidence type="ECO:0000313" key="2">
    <source>
        <dbReference type="Proteomes" id="UP001629745"/>
    </source>
</evidence>
<accession>A0ABW9FBS9</accession>
<comment type="caution">
    <text evidence="1">The sequence shown here is derived from an EMBL/GenBank/DDBJ whole genome shotgun (WGS) entry which is preliminary data.</text>
</comment>
<reference evidence="1 2" key="1">
    <citation type="submission" date="2023-11" db="EMBL/GenBank/DDBJ databases">
        <authorList>
            <person name="Val-Calvo J."/>
            <person name="Scortti M."/>
            <person name="Vazquez-Boland J."/>
        </authorList>
    </citation>
    <scope>NUCLEOTIDE SEQUENCE [LARGE SCALE GENOMIC DNA]</scope>
    <source>
        <strain evidence="1 2">PAM 2766</strain>
    </source>
</reference>
<dbReference type="RefSeq" id="WP_420163551.1">
    <property type="nucleotide sequence ID" value="NZ_JBDLNV010000002.1"/>
</dbReference>
<proteinExistence type="predicted"/>